<dbReference type="AlphaFoldDB" id="A0A2S6N2I8"/>
<sequence>MPGEGPASTPCGVAITKGVDGGAAAAMTIGAVRGPDGRGLTVFLVEPSAGIEAMLDATEVPLAPHVGQARQDIASAQQAVVPSIVGRTTNNNSALLALFSRASRKSERVVIAVDSGNVEDDGRRPNFYCVHALSGAGGMDFCHLARHMPAVRLYGIQAPPARMADSRFGASVEAIADYYAHHLALFQPSGPFLLGGWSAGAIIALKIARNLRARGRDVDLLVAIDAGPENTNAGYPRWHPMYLWELVCNIPACLYNENVLRITALRPIARRIGSKAVYAAQIGLAAGSRNATATGYKVAGLIDLSRYPEDQQSFIKRLYNALLAYTPQTYPGRVIAYEARVKPLLHLPQVGRIWRQIAPRSIVVPVDGTHLSIMRDNHVRALAQHLQGQIMEIVSPGRA</sequence>
<evidence type="ECO:0000313" key="3">
    <source>
        <dbReference type="Proteomes" id="UP000239724"/>
    </source>
</evidence>
<proteinExistence type="predicted"/>
<feature type="domain" description="Thioesterase" evidence="1">
    <location>
        <begin position="128"/>
        <end position="232"/>
    </location>
</feature>
<comment type="caution">
    <text evidence="2">The sequence shown here is derived from an EMBL/GenBank/DDBJ whole genome shotgun (WGS) entry which is preliminary data.</text>
</comment>
<dbReference type="EMBL" id="NHRY01000237">
    <property type="protein sequence ID" value="PPQ28810.1"/>
    <property type="molecule type" value="Genomic_DNA"/>
</dbReference>
<name>A0A2S6N2I8_RHOGL</name>
<keyword evidence="3" id="KW-1185">Reference proteome</keyword>
<organism evidence="2 3">
    <name type="scientific">Rhodopila globiformis</name>
    <name type="common">Rhodopseudomonas globiformis</name>
    <dbReference type="NCBI Taxonomy" id="1071"/>
    <lineage>
        <taxon>Bacteria</taxon>
        <taxon>Pseudomonadati</taxon>
        <taxon>Pseudomonadota</taxon>
        <taxon>Alphaproteobacteria</taxon>
        <taxon>Acetobacterales</taxon>
        <taxon>Acetobacteraceae</taxon>
        <taxon>Rhodopila</taxon>
    </lineage>
</organism>
<dbReference type="Pfam" id="PF00975">
    <property type="entry name" value="Thioesterase"/>
    <property type="match status" value="1"/>
</dbReference>
<evidence type="ECO:0000313" key="2">
    <source>
        <dbReference type="EMBL" id="PPQ28810.1"/>
    </source>
</evidence>
<dbReference type="InterPro" id="IPR029058">
    <property type="entry name" value="AB_hydrolase_fold"/>
</dbReference>
<gene>
    <name evidence="2" type="ORF">CCS01_23365</name>
</gene>
<protein>
    <recommendedName>
        <fullName evidence="1">Thioesterase domain-containing protein</fullName>
    </recommendedName>
</protein>
<evidence type="ECO:0000259" key="1">
    <source>
        <dbReference type="Pfam" id="PF00975"/>
    </source>
</evidence>
<dbReference type="SUPFAM" id="SSF53474">
    <property type="entry name" value="alpha/beta-Hydrolases"/>
    <property type="match status" value="1"/>
</dbReference>
<dbReference type="Gene3D" id="3.40.50.1820">
    <property type="entry name" value="alpha/beta hydrolase"/>
    <property type="match status" value="1"/>
</dbReference>
<dbReference type="Proteomes" id="UP000239724">
    <property type="component" value="Unassembled WGS sequence"/>
</dbReference>
<accession>A0A2S6N2I8</accession>
<dbReference type="InterPro" id="IPR001031">
    <property type="entry name" value="Thioesterase"/>
</dbReference>
<reference evidence="2 3" key="1">
    <citation type="journal article" date="2018" name="Arch. Microbiol.">
        <title>New insights into the metabolic potential of the phototrophic purple bacterium Rhodopila globiformis DSM 161(T) from its draft genome sequence and evidence for a vanadium-dependent nitrogenase.</title>
        <authorList>
            <person name="Imhoff J.F."/>
            <person name="Rahn T."/>
            <person name="Kunzel S."/>
            <person name="Neulinger S.C."/>
        </authorList>
    </citation>
    <scope>NUCLEOTIDE SEQUENCE [LARGE SCALE GENOMIC DNA]</scope>
    <source>
        <strain evidence="2 3">DSM 161</strain>
    </source>
</reference>